<reference evidence="5 6" key="2">
    <citation type="submission" date="2020-11" db="EMBL/GenBank/DDBJ databases">
        <title>Description of novel Gluconobacter species.</title>
        <authorList>
            <person name="Cleenwerck I."/>
            <person name="Cnockaert M."/>
            <person name="Borremans W."/>
            <person name="Wieme A.D."/>
            <person name="De Vuyst L."/>
            <person name="Vandamme P."/>
        </authorList>
    </citation>
    <scope>NUCLEOTIDE SEQUENCE [LARGE SCALE GENOMIC DNA]</scope>
    <source>
        <strain evidence="5 6">LMG 27748</strain>
    </source>
</reference>
<dbReference type="Proteomes" id="UP000630952">
    <property type="component" value="Unassembled WGS sequence"/>
</dbReference>
<dbReference type="GO" id="GO:0016787">
    <property type="term" value="F:hydrolase activity"/>
    <property type="evidence" value="ECO:0007669"/>
    <property type="project" value="UniProtKB-KW"/>
</dbReference>
<dbReference type="EMBL" id="JABCQO010000022">
    <property type="protein sequence ID" value="MBF0877909.1"/>
    <property type="molecule type" value="Genomic_DNA"/>
</dbReference>
<evidence type="ECO:0000256" key="2">
    <source>
        <dbReference type="ARBA" id="ARBA00004818"/>
    </source>
</evidence>
<dbReference type="NCBIfam" id="TIGR01549">
    <property type="entry name" value="HAD-SF-IA-v1"/>
    <property type="match status" value="1"/>
</dbReference>
<reference evidence="6" key="1">
    <citation type="submission" date="2020-04" db="EMBL/GenBank/DDBJ databases">
        <title>Description of novel Gluconacetobacter.</title>
        <authorList>
            <person name="Sombolestani A."/>
        </authorList>
    </citation>
    <scope>NUCLEOTIDE SEQUENCE [LARGE SCALE GENOMIC DNA]</scope>
    <source>
        <strain evidence="6">LMG 27748</strain>
    </source>
</reference>
<comment type="catalytic activity">
    <reaction evidence="1">
        <text>2-phosphoglycolate + H2O = glycolate + phosphate</text>
        <dbReference type="Rhea" id="RHEA:14369"/>
        <dbReference type="ChEBI" id="CHEBI:15377"/>
        <dbReference type="ChEBI" id="CHEBI:29805"/>
        <dbReference type="ChEBI" id="CHEBI:43474"/>
        <dbReference type="ChEBI" id="CHEBI:58033"/>
        <dbReference type="EC" id="3.1.3.18"/>
    </reaction>
</comment>
<evidence type="ECO:0000256" key="1">
    <source>
        <dbReference type="ARBA" id="ARBA00000830"/>
    </source>
</evidence>
<keyword evidence="5" id="KW-0378">Hydrolase</keyword>
<dbReference type="SFLD" id="SFLDS00003">
    <property type="entry name" value="Haloacid_Dehalogenase"/>
    <property type="match status" value="1"/>
</dbReference>
<accession>A0ABR9YHU6</accession>
<proteinExistence type="inferred from homology"/>
<dbReference type="EC" id="3.1.3.18" evidence="4"/>
<dbReference type="InterPro" id="IPR006439">
    <property type="entry name" value="HAD-SF_hydro_IA"/>
</dbReference>
<dbReference type="Gene3D" id="3.40.50.1000">
    <property type="entry name" value="HAD superfamily/HAD-like"/>
    <property type="match status" value="1"/>
</dbReference>
<dbReference type="InterPro" id="IPR036412">
    <property type="entry name" value="HAD-like_sf"/>
</dbReference>
<evidence type="ECO:0000313" key="6">
    <source>
        <dbReference type="Proteomes" id="UP000630952"/>
    </source>
</evidence>
<gene>
    <name evidence="5" type="ORF">HKD21_13845</name>
</gene>
<dbReference type="Pfam" id="PF00702">
    <property type="entry name" value="Hydrolase"/>
    <property type="match status" value="1"/>
</dbReference>
<dbReference type="SFLD" id="SFLDG01129">
    <property type="entry name" value="C1.5:_HAD__Beta-PGM__Phosphata"/>
    <property type="match status" value="1"/>
</dbReference>
<protein>
    <recommendedName>
        <fullName evidence="4">phosphoglycolate phosphatase</fullName>
        <ecNumber evidence="4">3.1.3.18</ecNumber>
    </recommendedName>
</protein>
<sequence>MVQKRVLITDVDNTLLDWQDLWYQTFSAMMGTVLDISGVDPETLYAETSVIHQKYGTSEYSHLLEELPSLRTRYGDDILTVMAPAIDAFREARRRVLALYPTVADTLTALKHKGVRIAAFTESKAFYTNYRFRKLGLDGLVDVLYSPEDHSVPEKTVATRHYDAGSYAFKYTVHHYTPEGEVKPNPDILRDIVRDLGVSIDEVVYVGDNPLKDVFMAQQAGITDVHAAYGSSQHKPEYELLRKVTHWTPEMVERERTALKPGSVIPSHVLTENFAQILPLFEIS</sequence>
<dbReference type="PANTHER" id="PTHR43434:SF1">
    <property type="entry name" value="PHOSPHOGLYCOLATE PHOSPHATASE"/>
    <property type="match status" value="1"/>
</dbReference>
<comment type="similarity">
    <text evidence="3">Belongs to the HAD-like hydrolase superfamily. CbbY/CbbZ/Gph/YieH family.</text>
</comment>
<dbReference type="InterPro" id="IPR023214">
    <property type="entry name" value="HAD_sf"/>
</dbReference>
<evidence type="ECO:0000313" key="5">
    <source>
        <dbReference type="EMBL" id="MBF0877909.1"/>
    </source>
</evidence>
<dbReference type="PANTHER" id="PTHR43434">
    <property type="entry name" value="PHOSPHOGLYCOLATE PHOSPHATASE"/>
    <property type="match status" value="1"/>
</dbReference>
<dbReference type="SUPFAM" id="SSF56784">
    <property type="entry name" value="HAD-like"/>
    <property type="match status" value="1"/>
</dbReference>
<dbReference type="InterPro" id="IPR050155">
    <property type="entry name" value="HAD-like_hydrolase_sf"/>
</dbReference>
<keyword evidence="6" id="KW-1185">Reference proteome</keyword>
<name>A0ABR9YHU6_9PROT</name>
<organism evidence="5 6">
    <name type="scientific">Gluconobacter cerevisiae</name>
    <dbReference type="NCBI Taxonomy" id="1379734"/>
    <lineage>
        <taxon>Bacteria</taxon>
        <taxon>Pseudomonadati</taxon>
        <taxon>Pseudomonadota</taxon>
        <taxon>Alphaproteobacteria</taxon>
        <taxon>Acetobacterales</taxon>
        <taxon>Acetobacteraceae</taxon>
        <taxon>Gluconobacter</taxon>
    </lineage>
</organism>
<comment type="pathway">
    <text evidence="2">Organic acid metabolism; glycolate biosynthesis; glycolate from 2-phosphoglycolate: step 1/1.</text>
</comment>
<comment type="caution">
    <text evidence="5">The sequence shown here is derived from an EMBL/GenBank/DDBJ whole genome shotgun (WGS) entry which is preliminary data.</text>
</comment>
<evidence type="ECO:0000256" key="3">
    <source>
        <dbReference type="ARBA" id="ARBA00006171"/>
    </source>
</evidence>
<evidence type="ECO:0000256" key="4">
    <source>
        <dbReference type="ARBA" id="ARBA00013078"/>
    </source>
</evidence>